<evidence type="ECO:0000259" key="2">
    <source>
        <dbReference type="PROSITE" id="PS50943"/>
    </source>
</evidence>
<dbReference type="PROSITE" id="PS50943">
    <property type="entry name" value="HTH_CROC1"/>
    <property type="match status" value="1"/>
</dbReference>
<keyword evidence="3" id="KW-0238">DNA-binding</keyword>
<protein>
    <submittedName>
        <fullName evidence="3">DNA-binding protein</fullName>
    </submittedName>
</protein>
<gene>
    <name evidence="3" type="ORF">MRSR164_21875</name>
</gene>
<dbReference type="GO" id="GO:0003677">
    <property type="term" value="F:DNA binding"/>
    <property type="evidence" value="ECO:0007669"/>
    <property type="project" value="UniProtKB-KW"/>
</dbReference>
<reference evidence="3 4" key="1">
    <citation type="journal article" date="2012" name="Genet. Mol. Biol.">
        <title>Analysis of 16S rRNA and mxaF genes revealing insights into Methylobacterium niche-specific plant association.</title>
        <authorList>
            <person name="Dourado M.N."/>
            <person name="Andreote F.D."/>
            <person name="Dini-Andreote F."/>
            <person name="Conti R."/>
            <person name="Araujo J.M."/>
            <person name="Araujo W.L."/>
        </authorList>
    </citation>
    <scope>NUCLEOTIDE SEQUENCE [LARGE SCALE GENOMIC DNA]</scope>
    <source>
        <strain evidence="3 4">SR1.6/4</strain>
    </source>
</reference>
<evidence type="ECO:0000313" key="4">
    <source>
        <dbReference type="Proteomes" id="UP001349262"/>
    </source>
</evidence>
<dbReference type="Pfam" id="PF01381">
    <property type="entry name" value="HTH_3"/>
    <property type="match status" value="1"/>
</dbReference>
<dbReference type="SUPFAM" id="SSF47413">
    <property type="entry name" value="lambda repressor-like DNA-binding domains"/>
    <property type="match status" value="1"/>
</dbReference>
<sequence>MKPQIIKTEAGEELVVLTRREYDALLASIDAEEAEDCGTARLMDAYLVDEAAGRVAAIPHWFVKLVIEQGSPVAAARAYRGWTEAELAQATGLNGDLIARFERAEAEPDDGERQRLAEQTGTEPDWLR</sequence>
<dbReference type="SMART" id="SM00530">
    <property type="entry name" value="HTH_XRE"/>
    <property type="match status" value="1"/>
</dbReference>
<comment type="caution">
    <text evidence="3">The sequence shown here is derived from an EMBL/GenBank/DDBJ whole genome shotgun (WGS) entry which is preliminary data.</text>
</comment>
<evidence type="ECO:0000313" key="3">
    <source>
        <dbReference type="EMBL" id="MEE7459342.1"/>
    </source>
</evidence>
<feature type="region of interest" description="Disordered" evidence="1">
    <location>
        <begin position="103"/>
        <end position="128"/>
    </location>
</feature>
<dbReference type="Proteomes" id="UP001349262">
    <property type="component" value="Unassembled WGS sequence"/>
</dbReference>
<evidence type="ECO:0000256" key="1">
    <source>
        <dbReference type="SAM" id="MobiDB-lite"/>
    </source>
</evidence>
<keyword evidence="4" id="KW-1185">Reference proteome</keyword>
<dbReference type="InterPro" id="IPR001387">
    <property type="entry name" value="Cro/C1-type_HTH"/>
</dbReference>
<accession>A0ABU7TFI8</accession>
<feature type="compositionally biased region" description="Basic and acidic residues" evidence="1">
    <location>
        <begin position="103"/>
        <end position="116"/>
    </location>
</feature>
<proteinExistence type="predicted"/>
<feature type="domain" description="HTH cro/C1-type" evidence="2">
    <location>
        <begin position="73"/>
        <end position="127"/>
    </location>
</feature>
<dbReference type="CDD" id="cd00093">
    <property type="entry name" value="HTH_XRE"/>
    <property type="match status" value="1"/>
</dbReference>
<dbReference type="Gene3D" id="1.10.260.40">
    <property type="entry name" value="lambda repressor-like DNA-binding domains"/>
    <property type="match status" value="1"/>
</dbReference>
<dbReference type="EMBL" id="MLBY01000005">
    <property type="protein sequence ID" value="MEE7459342.1"/>
    <property type="molecule type" value="Genomic_DNA"/>
</dbReference>
<name>A0ABU7TFI8_9HYPH</name>
<dbReference type="InterPro" id="IPR010982">
    <property type="entry name" value="Lambda_DNA-bd_dom_sf"/>
</dbReference>
<organism evidence="3 4">
    <name type="scientific">Methylobacterium radiotolerans</name>
    <dbReference type="NCBI Taxonomy" id="31998"/>
    <lineage>
        <taxon>Bacteria</taxon>
        <taxon>Pseudomonadati</taxon>
        <taxon>Pseudomonadota</taxon>
        <taxon>Alphaproteobacteria</taxon>
        <taxon>Hyphomicrobiales</taxon>
        <taxon>Methylobacteriaceae</taxon>
        <taxon>Methylobacterium</taxon>
    </lineage>
</organism>